<protein>
    <submittedName>
        <fullName evidence="2">Helix-turn-helix domain-containing protein</fullName>
    </submittedName>
</protein>
<dbReference type="Proteomes" id="UP000199220">
    <property type="component" value="Unassembled WGS sequence"/>
</dbReference>
<dbReference type="PROSITE" id="PS50987">
    <property type="entry name" value="HTH_ARSR_2"/>
    <property type="match status" value="1"/>
</dbReference>
<dbReference type="InterPro" id="IPR036388">
    <property type="entry name" value="WH-like_DNA-bd_sf"/>
</dbReference>
<proteinExistence type="predicted"/>
<name>A0A1H5HTJ3_9MICO</name>
<accession>A0A1H5HTJ3</accession>
<dbReference type="PANTHER" id="PTHR38600:SF1">
    <property type="entry name" value="TRANSCRIPTIONAL REGULATORY PROTEIN"/>
    <property type="match status" value="1"/>
</dbReference>
<dbReference type="InterPro" id="IPR011991">
    <property type="entry name" value="ArsR-like_HTH"/>
</dbReference>
<dbReference type="SMART" id="SM00418">
    <property type="entry name" value="HTH_ARSR"/>
    <property type="match status" value="1"/>
</dbReference>
<keyword evidence="3" id="KW-1185">Reference proteome</keyword>
<dbReference type="SUPFAM" id="SSF46785">
    <property type="entry name" value="Winged helix' DNA-binding domain"/>
    <property type="match status" value="1"/>
</dbReference>
<dbReference type="PANTHER" id="PTHR38600">
    <property type="entry name" value="TRANSCRIPTIONAL REGULATORY PROTEIN"/>
    <property type="match status" value="1"/>
</dbReference>
<dbReference type="OrthoDB" id="3630048at2"/>
<reference evidence="3" key="1">
    <citation type="submission" date="2016-10" db="EMBL/GenBank/DDBJ databases">
        <authorList>
            <person name="Varghese N."/>
            <person name="Submissions S."/>
        </authorList>
    </citation>
    <scope>NUCLEOTIDE SEQUENCE [LARGE SCALE GENOMIC DNA]</scope>
    <source>
        <strain evidence="3">DSM 21368</strain>
    </source>
</reference>
<dbReference type="STRING" id="648782.SAMN04488554_2066"/>
<feature type="domain" description="HTH arsR-type" evidence="1">
    <location>
        <begin position="7"/>
        <end position="101"/>
    </location>
</feature>
<dbReference type="RefSeq" id="WP_089772825.1">
    <property type="nucleotide sequence ID" value="NZ_FNTX01000001.1"/>
</dbReference>
<dbReference type="AlphaFoldDB" id="A0A1H5HTJ3"/>
<evidence type="ECO:0000259" key="1">
    <source>
        <dbReference type="PROSITE" id="PS50987"/>
    </source>
</evidence>
<evidence type="ECO:0000313" key="3">
    <source>
        <dbReference type="Proteomes" id="UP000199220"/>
    </source>
</evidence>
<dbReference type="EMBL" id="FNTX01000001">
    <property type="protein sequence ID" value="SEE31396.1"/>
    <property type="molecule type" value="Genomic_DNA"/>
</dbReference>
<gene>
    <name evidence="2" type="ORF">SAMN04488554_2066</name>
</gene>
<evidence type="ECO:0000313" key="2">
    <source>
        <dbReference type="EMBL" id="SEE31396.1"/>
    </source>
</evidence>
<dbReference type="CDD" id="cd00090">
    <property type="entry name" value="HTH_ARSR"/>
    <property type="match status" value="1"/>
</dbReference>
<dbReference type="InterPro" id="IPR036390">
    <property type="entry name" value="WH_DNA-bd_sf"/>
</dbReference>
<organism evidence="2 3">
    <name type="scientific">Ruania alba</name>
    <dbReference type="NCBI Taxonomy" id="648782"/>
    <lineage>
        <taxon>Bacteria</taxon>
        <taxon>Bacillati</taxon>
        <taxon>Actinomycetota</taxon>
        <taxon>Actinomycetes</taxon>
        <taxon>Micrococcales</taxon>
        <taxon>Ruaniaceae</taxon>
        <taxon>Ruania</taxon>
    </lineage>
</organism>
<dbReference type="Pfam" id="PF12840">
    <property type="entry name" value="HTH_20"/>
    <property type="match status" value="1"/>
</dbReference>
<dbReference type="InterPro" id="IPR001845">
    <property type="entry name" value="HTH_ArsR_DNA-bd_dom"/>
</dbReference>
<sequence length="118" mass="12409">MSRSSETAGTAPGELVAVCAALADETRWQILAALGTREASASGLARELPVTRQAIARHLSVLEAVGLVEATSEGAGRTGRAVEYRALGAPLSRLAEQLETIGRGWDRRLAQIKKVAES</sequence>
<dbReference type="GO" id="GO:0003700">
    <property type="term" value="F:DNA-binding transcription factor activity"/>
    <property type="evidence" value="ECO:0007669"/>
    <property type="project" value="InterPro"/>
</dbReference>
<dbReference type="Gene3D" id="1.10.10.10">
    <property type="entry name" value="Winged helix-like DNA-binding domain superfamily/Winged helix DNA-binding domain"/>
    <property type="match status" value="1"/>
</dbReference>